<dbReference type="GO" id="GO:0005524">
    <property type="term" value="F:ATP binding"/>
    <property type="evidence" value="ECO:0007669"/>
    <property type="project" value="UniProtKB-KW"/>
</dbReference>
<keyword evidence="4 6" id="KW-0067">ATP-binding</keyword>
<keyword evidence="2" id="KW-0813">Transport</keyword>
<name>A0A920D0J3_9BACL</name>
<dbReference type="InterPro" id="IPR017871">
    <property type="entry name" value="ABC_transporter-like_CS"/>
</dbReference>
<evidence type="ECO:0000259" key="5">
    <source>
        <dbReference type="PROSITE" id="PS50893"/>
    </source>
</evidence>
<accession>A0A920D0J3</accession>
<dbReference type="RefSeq" id="WP_213517935.1">
    <property type="nucleotide sequence ID" value="NZ_BOSE01000007.1"/>
</dbReference>
<dbReference type="Pfam" id="PF00005">
    <property type="entry name" value="ABC_tran"/>
    <property type="match status" value="1"/>
</dbReference>
<dbReference type="GO" id="GO:0016887">
    <property type="term" value="F:ATP hydrolysis activity"/>
    <property type="evidence" value="ECO:0007669"/>
    <property type="project" value="InterPro"/>
</dbReference>
<evidence type="ECO:0000256" key="3">
    <source>
        <dbReference type="ARBA" id="ARBA00022741"/>
    </source>
</evidence>
<dbReference type="PROSITE" id="PS50893">
    <property type="entry name" value="ABC_TRANSPORTER_2"/>
    <property type="match status" value="1"/>
</dbReference>
<evidence type="ECO:0000313" key="7">
    <source>
        <dbReference type="Proteomes" id="UP000683139"/>
    </source>
</evidence>
<feature type="domain" description="ABC transporter" evidence="5">
    <location>
        <begin position="2"/>
        <end position="243"/>
    </location>
</feature>
<dbReference type="PROSITE" id="PS00211">
    <property type="entry name" value="ABC_TRANSPORTER_1"/>
    <property type="match status" value="1"/>
</dbReference>
<dbReference type="SMART" id="SM00382">
    <property type="entry name" value="AAA"/>
    <property type="match status" value="1"/>
</dbReference>
<reference evidence="6" key="1">
    <citation type="submission" date="2021-03" db="EMBL/GenBank/DDBJ databases">
        <title>Antimicrobial resistance genes in bacteria isolated from Japanese honey, and their potential for conferring macrolide and lincosamide resistance in the American foulbrood pathogen Paenibacillus larvae.</title>
        <authorList>
            <person name="Okamoto M."/>
            <person name="Kumagai M."/>
            <person name="Kanamori H."/>
            <person name="Takamatsu D."/>
        </authorList>
    </citation>
    <scope>NUCLEOTIDE SEQUENCE</scope>
    <source>
        <strain evidence="6">J40TS1</strain>
    </source>
</reference>
<gene>
    <name evidence="6" type="ORF">J40TS1_36510</name>
</gene>
<dbReference type="SUPFAM" id="SSF52540">
    <property type="entry name" value="P-loop containing nucleoside triphosphate hydrolases"/>
    <property type="match status" value="1"/>
</dbReference>
<keyword evidence="7" id="KW-1185">Reference proteome</keyword>
<dbReference type="PANTHER" id="PTHR43776:SF7">
    <property type="entry name" value="D,D-DIPEPTIDE TRANSPORT ATP-BINDING PROTEIN DDPF-RELATED"/>
    <property type="match status" value="1"/>
</dbReference>
<evidence type="ECO:0000256" key="2">
    <source>
        <dbReference type="ARBA" id="ARBA00022448"/>
    </source>
</evidence>
<dbReference type="Gene3D" id="3.40.50.300">
    <property type="entry name" value="P-loop containing nucleotide triphosphate hydrolases"/>
    <property type="match status" value="1"/>
</dbReference>
<organism evidence="6 7">
    <name type="scientific">Paenibacillus montaniterrae</name>
    <dbReference type="NCBI Taxonomy" id="429341"/>
    <lineage>
        <taxon>Bacteria</taxon>
        <taxon>Bacillati</taxon>
        <taxon>Bacillota</taxon>
        <taxon>Bacilli</taxon>
        <taxon>Bacillales</taxon>
        <taxon>Paenibacillaceae</taxon>
        <taxon>Paenibacillus</taxon>
    </lineage>
</organism>
<evidence type="ECO:0000313" key="6">
    <source>
        <dbReference type="EMBL" id="GIP18009.1"/>
    </source>
</evidence>
<dbReference type="Proteomes" id="UP000683139">
    <property type="component" value="Unassembled WGS sequence"/>
</dbReference>
<keyword evidence="3" id="KW-0547">Nucleotide-binding</keyword>
<dbReference type="InterPro" id="IPR003593">
    <property type="entry name" value="AAA+_ATPase"/>
</dbReference>
<dbReference type="GO" id="GO:0055085">
    <property type="term" value="P:transmembrane transport"/>
    <property type="evidence" value="ECO:0007669"/>
    <property type="project" value="UniProtKB-ARBA"/>
</dbReference>
<dbReference type="CDD" id="cd03257">
    <property type="entry name" value="ABC_NikE_OppD_transporters"/>
    <property type="match status" value="1"/>
</dbReference>
<dbReference type="InterPro" id="IPR027417">
    <property type="entry name" value="P-loop_NTPase"/>
</dbReference>
<protein>
    <submittedName>
        <fullName evidence="6">ABC transporter ATP-binding protein</fullName>
    </submittedName>
</protein>
<comment type="caution">
    <text evidence="6">The sequence shown here is derived from an EMBL/GenBank/DDBJ whole genome shotgun (WGS) entry which is preliminary data.</text>
</comment>
<dbReference type="EMBL" id="BOSE01000007">
    <property type="protein sequence ID" value="GIP18009.1"/>
    <property type="molecule type" value="Genomic_DNA"/>
</dbReference>
<sequence>MLKVEGVYKSYRQNGWLRKARQQVLHNISFDWQHGECLGIIGESGSGKSTLGRLLLGIEKPDQGRIVFNGRPVTERSVRRDAISAVFQDYTSSINPFYTVRQALMEPLTIARQAAPPSEDEIVKLLVQVGLDGSYLAKYPHQLSGGEAQRVCIARAVSTKPSCILLDEAVSSLDGSVQMQVLELLKELKDTLGVGYIFITHDIAAAAYLCDRMLIIKGGMIEELIETKHLKEVQSSYAKELLQKIIM</sequence>
<dbReference type="AlphaFoldDB" id="A0A920D0J3"/>
<evidence type="ECO:0000256" key="1">
    <source>
        <dbReference type="ARBA" id="ARBA00005417"/>
    </source>
</evidence>
<dbReference type="InterPro" id="IPR003439">
    <property type="entry name" value="ABC_transporter-like_ATP-bd"/>
</dbReference>
<dbReference type="InterPro" id="IPR050319">
    <property type="entry name" value="ABC_transp_ATP-bind"/>
</dbReference>
<dbReference type="PANTHER" id="PTHR43776">
    <property type="entry name" value="TRANSPORT ATP-BINDING PROTEIN"/>
    <property type="match status" value="1"/>
</dbReference>
<proteinExistence type="inferred from homology"/>
<comment type="similarity">
    <text evidence="1">Belongs to the ABC transporter superfamily.</text>
</comment>
<evidence type="ECO:0000256" key="4">
    <source>
        <dbReference type="ARBA" id="ARBA00022840"/>
    </source>
</evidence>